<dbReference type="AlphaFoldDB" id="W9P1K5"/>
<proteinExistence type="predicted"/>
<dbReference type="HOGENOM" id="CLU_2606108_0_0_1"/>
<reference evidence="1" key="2">
    <citation type="submission" date="2012-05" db="EMBL/GenBank/DDBJ databases">
        <title>Annotation of the Genome Sequence of Fusarium oxysporum HDV247.</title>
        <authorList>
            <consortium name="The Broad Institute Genomics Platform"/>
            <person name="Ma L.-J."/>
            <person name="Corby-Kistler H."/>
            <person name="Broz K."/>
            <person name="Gale L.R."/>
            <person name="Jonkers W."/>
            <person name="O'Donnell K."/>
            <person name="Ploetz R."/>
            <person name="Steinberg C."/>
            <person name="Schwartz D.C."/>
            <person name="VanEtten H."/>
            <person name="Zhou S."/>
            <person name="Young S.K."/>
            <person name="Zeng Q."/>
            <person name="Gargeya S."/>
            <person name="Fitzgerald M."/>
            <person name="Abouelleil A."/>
            <person name="Alvarado L."/>
            <person name="Chapman S.B."/>
            <person name="Gainer-Dewar J."/>
            <person name="Goldberg J."/>
            <person name="Griggs A."/>
            <person name="Gujja S."/>
            <person name="Hansen M."/>
            <person name="Howarth C."/>
            <person name="Imamovic A."/>
            <person name="Ireland A."/>
            <person name="Larimer J."/>
            <person name="McCowan C."/>
            <person name="Murphy C."/>
            <person name="Pearson M."/>
            <person name="Poon T.W."/>
            <person name="Priest M."/>
            <person name="Roberts A."/>
            <person name="Saif S."/>
            <person name="Shea T."/>
            <person name="Sykes S."/>
            <person name="Wortman J."/>
            <person name="Nusbaum C."/>
            <person name="Birren B."/>
        </authorList>
    </citation>
    <scope>NUCLEOTIDE SEQUENCE</scope>
    <source>
        <strain evidence="1">HDV247</strain>
    </source>
</reference>
<accession>W9P1K5</accession>
<protein>
    <submittedName>
        <fullName evidence="1">Uncharacterized protein</fullName>
    </submittedName>
</protein>
<gene>
    <name evidence="1" type="ORF">FOVG_15152</name>
</gene>
<name>W9P1K5_FUSOX</name>
<evidence type="ECO:0000313" key="1">
    <source>
        <dbReference type="EMBL" id="EXA33855.1"/>
    </source>
</evidence>
<dbReference type="EMBL" id="JH650984">
    <property type="protein sequence ID" value="EXA33855.1"/>
    <property type="molecule type" value="Genomic_DNA"/>
</dbReference>
<dbReference type="OrthoDB" id="9876900at2759"/>
<dbReference type="Proteomes" id="UP000030751">
    <property type="component" value="Unassembled WGS sequence"/>
</dbReference>
<reference evidence="1" key="1">
    <citation type="submission" date="2011-10" db="EMBL/GenBank/DDBJ databases">
        <title>The Genome Sequence of Fusarium oxysporum HDV247.</title>
        <authorList>
            <consortium name="The Broad Institute Genome Sequencing Platform"/>
            <person name="Ma L.-J."/>
            <person name="Gale L.R."/>
            <person name="Schwartz D.C."/>
            <person name="Zhou S."/>
            <person name="Corby-Kistler H."/>
            <person name="Young S.K."/>
            <person name="Zeng Q."/>
            <person name="Gargeya S."/>
            <person name="Fitzgerald M."/>
            <person name="Haas B."/>
            <person name="Abouelleil A."/>
            <person name="Alvarado L."/>
            <person name="Arachchi H.M."/>
            <person name="Berlin A."/>
            <person name="Brown A."/>
            <person name="Chapman S.B."/>
            <person name="Chen Z."/>
            <person name="Dunbar C."/>
            <person name="Freedman E."/>
            <person name="Gearin G."/>
            <person name="Goldberg J."/>
            <person name="Griggs A."/>
            <person name="Gujja S."/>
            <person name="Heiman D."/>
            <person name="Howarth C."/>
            <person name="Larson L."/>
            <person name="Lui A."/>
            <person name="MacDonald P.J.P."/>
            <person name="Montmayeur A."/>
            <person name="Murphy C."/>
            <person name="Neiman D."/>
            <person name="Pearson M."/>
            <person name="Priest M."/>
            <person name="Roberts A."/>
            <person name="Saif S."/>
            <person name="Shea T."/>
            <person name="Shenoy N."/>
            <person name="Sisk P."/>
            <person name="Stolte C."/>
            <person name="Sykes S."/>
            <person name="Wortman J."/>
            <person name="Nusbaum C."/>
            <person name="Birren B."/>
        </authorList>
    </citation>
    <scope>NUCLEOTIDE SEQUENCE [LARGE SCALE GENOMIC DNA]</scope>
    <source>
        <strain evidence="1">HDV247</strain>
    </source>
</reference>
<organism evidence="1">
    <name type="scientific">Fusarium oxysporum f. sp. pisi HDV247</name>
    <dbReference type="NCBI Taxonomy" id="1080344"/>
    <lineage>
        <taxon>Eukaryota</taxon>
        <taxon>Fungi</taxon>
        <taxon>Dikarya</taxon>
        <taxon>Ascomycota</taxon>
        <taxon>Pezizomycotina</taxon>
        <taxon>Sordariomycetes</taxon>
        <taxon>Hypocreomycetidae</taxon>
        <taxon>Hypocreales</taxon>
        <taxon>Nectriaceae</taxon>
        <taxon>Fusarium</taxon>
        <taxon>Fusarium oxysporum species complex</taxon>
    </lineage>
</organism>
<sequence length="79" mass="9111">MPWYMQKVFGKRMIVNEDRRLTTNLLVRGWGVVFASDVLTATETPTTVTRWLRSLCSRTSSRHTSCFTSATRICFFESA</sequence>